<feature type="coiled-coil region" evidence="1">
    <location>
        <begin position="7"/>
        <end position="41"/>
    </location>
</feature>
<evidence type="ECO:0000313" key="2">
    <source>
        <dbReference type="EMBL" id="MBB5132620.1"/>
    </source>
</evidence>
<sequence length="99" mass="11201">MDHRHDIKDALREVQAVGRELATLRREVERLRTQVTALAAEPKQPAPPDSARRAKWDEAHRLATETATAMDRLLQNEVLLWQAVDRIDATLGKRVEGVA</sequence>
<reference evidence="2 3" key="1">
    <citation type="submission" date="2020-08" db="EMBL/GenBank/DDBJ databases">
        <title>Genomic Encyclopedia of Type Strains, Phase IV (KMG-IV): sequencing the most valuable type-strain genomes for metagenomic binning, comparative biology and taxonomic classification.</title>
        <authorList>
            <person name="Goeker M."/>
        </authorList>
    </citation>
    <scope>NUCLEOTIDE SEQUENCE [LARGE SCALE GENOMIC DNA]</scope>
    <source>
        <strain evidence="2 3">DSM 45615</strain>
    </source>
</reference>
<dbReference type="EMBL" id="JACHGN010000004">
    <property type="protein sequence ID" value="MBB5132620.1"/>
    <property type="molecule type" value="Genomic_DNA"/>
</dbReference>
<dbReference type="RefSeq" id="WP_246518025.1">
    <property type="nucleotide sequence ID" value="NZ_BAABIX010000003.1"/>
</dbReference>
<keyword evidence="3" id="KW-1185">Reference proteome</keyword>
<evidence type="ECO:0000256" key="1">
    <source>
        <dbReference type="SAM" id="Coils"/>
    </source>
</evidence>
<name>A0A840P560_9ACTN</name>
<proteinExistence type="predicted"/>
<accession>A0A840P560</accession>
<protein>
    <submittedName>
        <fullName evidence="2">Dynactin complex subunit</fullName>
    </submittedName>
</protein>
<keyword evidence="1" id="KW-0175">Coiled coil</keyword>
<organism evidence="2 3">
    <name type="scientific">Thermocatellispora tengchongensis</name>
    <dbReference type="NCBI Taxonomy" id="1073253"/>
    <lineage>
        <taxon>Bacteria</taxon>
        <taxon>Bacillati</taxon>
        <taxon>Actinomycetota</taxon>
        <taxon>Actinomycetes</taxon>
        <taxon>Streptosporangiales</taxon>
        <taxon>Streptosporangiaceae</taxon>
        <taxon>Thermocatellispora</taxon>
    </lineage>
</organism>
<comment type="caution">
    <text evidence="2">The sequence shown here is derived from an EMBL/GenBank/DDBJ whole genome shotgun (WGS) entry which is preliminary data.</text>
</comment>
<gene>
    <name evidence="2" type="ORF">HNP84_002336</name>
</gene>
<dbReference type="AlphaFoldDB" id="A0A840P560"/>
<dbReference type="Proteomes" id="UP000578449">
    <property type="component" value="Unassembled WGS sequence"/>
</dbReference>
<evidence type="ECO:0000313" key="3">
    <source>
        <dbReference type="Proteomes" id="UP000578449"/>
    </source>
</evidence>